<dbReference type="GO" id="GO:0043190">
    <property type="term" value="C:ATP-binding cassette (ABC) transporter complex"/>
    <property type="evidence" value="ECO:0007669"/>
    <property type="project" value="InterPro"/>
</dbReference>
<dbReference type="SUPFAM" id="SSF53850">
    <property type="entry name" value="Periplasmic binding protein-like II"/>
    <property type="match status" value="1"/>
</dbReference>
<dbReference type="Pfam" id="PF04069">
    <property type="entry name" value="OpuAC"/>
    <property type="match status" value="1"/>
</dbReference>
<protein>
    <submittedName>
        <fullName evidence="2">Glycine/betaine ABC transporter</fullName>
    </submittedName>
</protein>
<gene>
    <name evidence="2" type="ORF">DS957_023045</name>
</gene>
<evidence type="ECO:0000313" key="3">
    <source>
        <dbReference type="Proteomes" id="UP000253437"/>
    </source>
</evidence>
<feature type="domain" description="ABC-type glycine betaine transport system substrate-binding" evidence="1">
    <location>
        <begin position="9"/>
        <end position="261"/>
    </location>
</feature>
<dbReference type="Gene3D" id="3.40.190.100">
    <property type="entry name" value="Glycine betaine-binding periplasmic protein, domain 2"/>
    <property type="match status" value="1"/>
</dbReference>
<evidence type="ECO:0000259" key="1">
    <source>
        <dbReference type="Pfam" id="PF04069"/>
    </source>
</evidence>
<dbReference type="AlphaFoldDB" id="A0A8B3DDU8"/>
<dbReference type="GO" id="GO:0022857">
    <property type="term" value="F:transmembrane transporter activity"/>
    <property type="evidence" value="ECO:0007669"/>
    <property type="project" value="InterPro"/>
</dbReference>
<comment type="caution">
    <text evidence="2">The sequence shown here is derived from an EMBL/GenBank/DDBJ whole genome shotgun (WGS) entry which is preliminary data.</text>
</comment>
<name>A0A8B3DDU8_VIBHA</name>
<evidence type="ECO:0000313" key="2">
    <source>
        <dbReference type="EMBL" id="RIW05147.1"/>
    </source>
</evidence>
<sequence>MTQTNTSKAIKLGVTNLSFHRVTASLVSHILNDMGFEVERIYSPHEENFSKLKSGEIDMLSSAWLPSSHGIYKASVEEVQPLLELGLHYEPYALWGVPDYVPEALVSEVSDLTKPEVVAKMKSDIQGINPGAGITRFSIKMMDEYALTQAGYHFHTGTEEDCFTAFEQAVKEKRWVVVPLWKPQFLHYKYAIRELTEPKGLLGIIDKAVLLLRKDKSDKFTQDELNQLDTLRFSNDIIAELDYKISREGRDLDTVTREWLDNQAQ</sequence>
<accession>A0A8B3DDU8</accession>
<dbReference type="InterPro" id="IPR007210">
    <property type="entry name" value="ABC_Gly_betaine_transp_sub-bd"/>
</dbReference>
<dbReference type="RefSeq" id="WP_050936044.1">
    <property type="nucleotide sequence ID" value="NZ_AP031615.1"/>
</dbReference>
<dbReference type="Gene3D" id="3.10.105.10">
    <property type="entry name" value="Dipeptide-binding Protein, Domain 3"/>
    <property type="match status" value="1"/>
</dbReference>
<dbReference type="Proteomes" id="UP000253437">
    <property type="component" value="Unassembled WGS sequence"/>
</dbReference>
<proteinExistence type="predicted"/>
<reference evidence="2 3" key="1">
    <citation type="submission" date="2018-08" db="EMBL/GenBank/DDBJ databases">
        <title>Vibrio harveyi strains pathogenic to white snook Centropomus viridis Lockington (1877) and potential probiotic bacteria.</title>
        <authorList>
            <person name="Soto-Rodriguez S."/>
            <person name="Gomez-Gil B."/>
            <person name="Lozano-Olvera R."/>
        </authorList>
    </citation>
    <scope>NUCLEOTIDE SEQUENCE [LARGE SCALE GENOMIC DNA]</scope>
    <source>
        <strain evidence="2 3">CAIM 1508</strain>
    </source>
</reference>
<organism evidence="2 3">
    <name type="scientific">Vibrio harveyi</name>
    <name type="common">Beneckea harveyi</name>
    <dbReference type="NCBI Taxonomy" id="669"/>
    <lineage>
        <taxon>Bacteria</taxon>
        <taxon>Pseudomonadati</taxon>
        <taxon>Pseudomonadota</taxon>
        <taxon>Gammaproteobacteria</taxon>
        <taxon>Vibrionales</taxon>
        <taxon>Vibrionaceae</taxon>
        <taxon>Vibrio</taxon>
    </lineage>
</organism>
<dbReference type="EMBL" id="QOUW02000136">
    <property type="protein sequence ID" value="RIW05147.1"/>
    <property type="molecule type" value="Genomic_DNA"/>
</dbReference>